<evidence type="ECO:0000256" key="3">
    <source>
        <dbReference type="ARBA" id="ARBA00022525"/>
    </source>
</evidence>
<organism evidence="7 8">
    <name type="scientific">Polypedilum vanderplanki</name>
    <name type="common">Sleeping chironomid midge</name>
    <dbReference type="NCBI Taxonomy" id="319348"/>
    <lineage>
        <taxon>Eukaryota</taxon>
        <taxon>Metazoa</taxon>
        <taxon>Ecdysozoa</taxon>
        <taxon>Arthropoda</taxon>
        <taxon>Hexapoda</taxon>
        <taxon>Insecta</taxon>
        <taxon>Pterygota</taxon>
        <taxon>Neoptera</taxon>
        <taxon>Endopterygota</taxon>
        <taxon>Diptera</taxon>
        <taxon>Nematocera</taxon>
        <taxon>Chironomoidea</taxon>
        <taxon>Chironomidae</taxon>
        <taxon>Chironominae</taxon>
        <taxon>Polypedilum</taxon>
        <taxon>Polypedilum</taxon>
    </lineage>
</organism>
<dbReference type="InterPro" id="IPR013818">
    <property type="entry name" value="Lipase"/>
</dbReference>
<dbReference type="GO" id="GO:0016298">
    <property type="term" value="F:lipase activity"/>
    <property type="evidence" value="ECO:0007669"/>
    <property type="project" value="InterPro"/>
</dbReference>
<dbReference type="PANTHER" id="PTHR11610">
    <property type="entry name" value="LIPASE"/>
    <property type="match status" value="1"/>
</dbReference>
<feature type="chain" id="PRO_5039917471" description="Lipase domain-containing protein" evidence="5">
    <location>
        <begin position="19"/>
        <end position="691"/>
    </location>
</feature>
<protein>
    <recommendedName>
        <fullName evidence="6">Lipase domain-containing protein</fullName>
    </recommendedName>
</protein>
<dbReference type="PANTHER" id="PTHR11610:SF37">
    <property type="entry name" value="GH01208P"/>
    <property type="match status" value="1"/>
</dbReference>
<comment type="subcellular location">
    <subcellularLocation>
        <location evidence="1">Secreted</location>
    </subcellularLocation>
</comment>
<dbReference type="InterPro" id="IPR029058">
    <property type="entry name" value="AB_hydrolase_fold"/>
</dbReference>
<dbReference type="InterPro" id="IPR000734">
    <property type="entry name" value="TAG_lipase"/>
</dbReference>
<evidence type="ECO:0000313" key="8">
    <source>
        <dbReference type="Proteomes" id="UP001107558"/>
    </source>
</evidence>
<proteinExistence type="inferred from homology"/>
<feature type="domain" description="Lipase" evidence="6">
    <location>
        <begin position="370"/>
        <end position="642"/>
    </location>
</feature>
<dbReference type="PRINTS" id="PR00821">
    <property type="entry name" value="TAGLIPASE"/>
</dbReference>
<dbReference type="Proteomes" id="UP001107558">
    <property type="component" value="Chromosome 1"/>
</dbReference>
<dbReference type="OrthoDB" id="199913at2759"/>
<evidence type="ECO:0000259" key="6">
    <source>
        <dbReference type="Pfam" id="PF00151"/>
    </source>
</evidence>
<dbReference type="SUPFAM" id="SSF53474">
    <property type="entry name" value="alpha/beta-Hydrolases"/>
    <property type="match status" value="2"/>
</dbReference>
<dbReference type="GO" id="GO:0016042">
    <property type="term" value="P:lipid catabolic process"/>
    <property type="evidence" value="ECO:0007669"/>
    <property type="project" value="TreeGrafter"/>
</dbReference>
<evidence type="ECO:0000256" key="5">
    <source>
        <dbReference type="SAM" id="SignalP"/>
    </source>
</evidence>
<name>A0A9J6CHN2_POLVA</name>
<evidence type="ECO:0000313" key="7">
    <source>
        <dbReference type="EMBL" id="KAG5681259.1"/>
    </source>
</evidence>
<dbReference type="EMBL" id="JADBJN010000001">
    <property type="protein sequence ID" value="KAG5681259.1"/>
    <property type="molecule type" value="Genomic_DNA"/>
</dbReference>
<keyword evidence="8" id="KW-1185">Reference proteome</keyword>
<comment type="caution">
    <text evidence="7">The sequence shown here is derived from an EMBL/GenBank/DDBJ whole genome shotgun (WGS) entry which is preliminary data.</text>
</comment>
<evidence type="ECO:0000256" key="4">
    <source>
        <dbReference type="RuleBase" id="RU004262"/>
    </source>
</evidence>
<comment type="similarity">
    <text evidence="2 4">Belongs to the AB hydrolase superfamily. Lipase family.</text>
</comment>
<reference evidence="7" key="1">
    <citation type="submission" date="2021-03" db="EMBL/GenBank/DDBJ databases">
        <title>Chromosome level genome of the anhydrobiotic midge Polypedilum vanderplanki.</title>
        <authorList>
            <person name="Yoshida Y."/>
            <person name="Kikawada T."/>
            <person name="Gusev O."/>
        </authorList>
    </citation>
    <scope>NUCLEOTIDE SEQUENCE</scope>
    <source>
        <strain evidence="7">NIAS01</strain>
        <tissue evidence="7">Whole body or cell culture</tissue>
    </source>
</reference>
<dbReference type="Gene3D" id="3.40.50.1820">
    <property type="entry name" value="alpha/beta hydrolase"/>
    <property type="match status" value="2"/>
</dbReference>
<dbReference type="GO" id="GO:0017171">
    <property type="term" value="F:serine hydrolase activity"/>
    <property type="evidence" value="ECO:0007669"/>
    <property type="project" value="TreeGrafter"/>
</dbReference>
<gene>
    <name evidence="7" type="ORF">PVAND_010710</name>
</gene>
<evidence type="ECO:0000256" key="1">
    <source>
        <dbReference type="ARBA" id="ARBA00004613"/>
    </source>
</evidence>
<feature type="signal peptide" evidence="5">
    <location>
        <begin position="1"/>
        <end position="18"/>
    </location>
</feature>
<accession>A0A9J6CHN2</accession>
<evidence type="ECO:0000256" key="2">
    <source>
        <dbReference type="ARBA" id="ARBA00010701"/>
    </source>
</evidence>
<feature type="domain" description="Lipase" evidence="6">
    <location>
        <begin position="28"/>
        <end position="313"/>
    </location>
</feature>
<dbReference type="Pfam" id="PF00151">
    <property type="entry name" value="Lipase"/>
    <property type="match status" value="2"/>
</dbReference>
<dbReference type="GO" id="GO:0005615">
    <property type="term" value="C:extracellular space"/>
    <property type="evidence" value="ECO:0007669"/>
    <property type="project" value="TreeGrafter"/>
</dbReference>
<keyword evidence="3" id="KW-0964">Secreted</keyword>
<keyword evidence="5" id="KW-0732">Signal</keyword>
<dbReference type="AlphaFoldDB" id="A0A9J6CHN2"/>
<sequence length="691" mass="79595">MLLAYLIILLQFTNVVFSIPAPIISDLEKVNIKFYNGYKNKSYTQYNMNNYQQILNDKAYSPKRPTVLFVSGWMMSPTGESSVILINAYLKYRDVNLLVLDWSDYSVGLYIPVLYRIAKISRTFGRYFVKLFRDGLNDKLFHCVGHSMGAHSCGLMGREVQKYSNGKFKFGRITGLDPAGPNFTPPIHEDPLEKNDADFVDTIHSDTFFIGTKYALGHASFFPNFNMIQPGCPPFSLNSFFDYVNDMCSHFHAIRYWSESLNPKFTKNFPSRQCSDWNNFEARKCDKNLINYMGVEANPKIQGAFYVKVTSKQYFDGVEFYNWLVDRIGNRVQNVFSFDSEESGMLKRILDVEPVLFYATGAVFDIQNIDKVNIRFYHGSTSNEFTQYFLPNMTQLLSHKQFSHKKPTAMFIFGWIQNAGGDTSRQLIDAYIERGDYNFLLLDWNDYNVDPYTVVMLRMSRISRTIGRVFTKLFRKGLNDKTFHCVGHSFGAHSCGIIGREIQADSNGQFKLGRVTGLDPARPKFFPAVYENPLSPKDAHFVDTIQTDNFFIGAVPPLGHASFYPNNGELQPGCPPLRLKSIRDIVDLWCSHFCAVRYWTTTLNPLYSHVFPATKCSSWKKYKKGHCYDHPINYMGLNASSYQPGVYFIELKVTEPYDTREAYEFNITRIGRRVVEVFKDLLNIFLKKDVI</sequence>